<dbReference type="CDD" id="cd09917">
    <property type="entry name" value="F-box_SF"/>
    <property type="match status" value="1"/>
</dbReference>
<protein>
    <recommendedName>
        <fullName evidence="2">F-box domain-containing protein</fullName>
    </recommendedName>
</protein>
<dbReference type="SUPFAM" id="SSF81383">
    <property type="entry name" value="F-box domain"/>
    <property type="match status" value="1"/>
</dbReference>
<dbReference type="InterPro" id="IPR036047">
    <property type="entry name" value="F-box-like_dom_sf"/>
</dbReference>
<dbReference type="Gene3D" id="1.20.1280.50">
    <property type="match status" value="1"/>
</dbReference>
<sequence>MGICYSKSPEVYGRDDDDSPDIWIQKDDCFTILYAEEEWRRGDVDEADDSAEPEDVLFSKTDRVFSYKKSYPFTENRATTKTNPLGHNLAANSTAFKDLPLELLCEIFALLDVPHQLRLQRVGKHWNSVLRMPVVQSRVHIRLHDLPLPNLARPTSTVTDLSCQTMYNRLQDQLFARSRDLVSKYVSSRQSPLEHLLLETNYRTRLLKTISASEDLTGAYNHRRAADWLELLTCIRALPEARGLQEISFIGAFCDTHRLTILYTSFPQLLRINFTRCIAALSWLDTGGPPYVRAMEPIAQHTVTGRGHDNLLAAFLPLLSDRDRWEPLTSETIATLHNLRNGTLDDRNFLHNVRFCLFHFEAAYGNCSDPSEIELSVVDWSTLRCITQEIILQVVNGYRPLLRKTNC</sequence>
<feature type="repeat" description="ARM" evidence="1">
    <location>
        <begin position="310"/>
        <end position="339"/>
    </location>
</feature>
<dbReference type="InterPro" id="IPR001810">
    <property type="entry name" value="F-box_dom"/>
</dbReference>
<dbReference type="Pfam" id="PF12937">
    <property type="entry name" value="F-box-like"/>
    <property type="match status" value="1"/>
</dbReference>
<evidence type="ECO:0000313" key="4">
    <source>
        <dbReference type="Proteomes" id="UP000192578"/>
    </source>
</evidence>
<dbReference type="PROSITE" id="PS50176">
    <property type="entry name" value="ARM_REPEAT"/>
    <property type="match status" value="1"/>
</dbReference>
<keyword evidence="4" id="KW-1185">Reference proteome</keyword>
<evidence type="ECO:0000313" key="3">
    <source>
        <dbReference type="EMBL" id="OQV25165.1"/>
    </source>
</evidence>
<dbReference type="AlphaFoldDB" id="A0A1W0XCF0"/>
<organism evidence="3 4">
    <name type="scientific">Hypsibius exemplaris</name>
    <name type="common">Freshwater tardigrade</name>
    <dbReference type="NCBI Taxonomy" id="2072580"/>
    <lineage>
        <taxon>Eukaryota</taxon>
        <taxon>Metazoa</taxon>
        <taxon>Ecdysozoa</taxon>
        <taxon>Tardigrada</taxon>
        <taxon>Eutardigrada</taxon>
        <taxon>Parachela</taxon>
        <taxon>Hypsibioidea</taxon>
        <taxon>Hypsibiidae</taxon>
        <taxon>Hypsibius</taxon>
    </lineage>
</organism>
<reference evidence="4" key="1">
    <citation type="submission" date="2017-01" db="EMBL/GenBank/DDBJ databases">
        <title>Comparative genomics of anhydrobiosis in the tardigrade Hypsibius dujardini.</title>
        <authorList>
            <person name="Yoshida Y."/>
            <person name="Koutsovoulos G."/>
            <person name="Laetsch D."/>
            <person name="Stevens L."/>
            <person name="Kumar S."/>
            <person name="Horikawa D."/>
            <person name="Ishino K."/>
            <person name="Komine S."/>
            <person name="Tomita M."/>
            <person name="Blaxter M."/>
            <person name="Arakawa K."/>
        </authorList>
    </citation>
    <scope>NUCLEOTIDE SEQUENCE [LARGE SCALE GENOMIC DNA]</scope>
    <source>
        <strain evidence="4">Z151</strain>
    </source>
</reference>
<dbReference type="Proteomes" id="UP000192578">
    <property type="component" value="Unassembled WGS sequence"/>
</dbReference>
<comment type="caution">
    <text evidence="3">The sequence shown here is derived from an EMBL/GenBank/DDBJ whole genome shotgun (WGS) entry which is preliminary data.</text>
</comment>
<proteinExistence type="predicted"/>
<evidence type="ECO:0000256" key="1">
    <source>
        <dbReference type="PROSITE-ProRule" id="PRU00259"/>
    </source>
</evidence>
<dbReference type="EMBL" id="MTYJ01000003">
    <property type="protein sequence ID" value="OQV25165.1"/>
    <property type="molecule type" value="Genomic_DNA"/>
</dbReference>
<dbReference type="PROSITE" id="PS50181">
    <property type="entry name" value="FBOX"/>
    <property type="match status" value="1"/>
</dbReference>
<dbReference type="InterPro" id="IPR000225">
    <property type="entry name" value="Armadillo"/>
</dbReference>
<name>A0A1W0XCF0_HYPEX</name>
<feature type="domain" description="F-box" evidence="2">
    <location>
        <begin position="93"/>
        <end position="143"/>
    </location>
</feature>
<accession>A0A1W0XCF0</accession>
<evidence type="ECO:0000259" key="2">
    <source>
        <dbReference type="PROSITE" id="PS50181"/>
    </source>
</evidence>
<gene>
    <name evidence="3" type="ORF">BV898_00854</name>
</gene>